<dbReference type="Proteomes" id="UP000008550">
    <property type="component" value="Chromosome"/>
</dbReference>
<dbReference type="EMBL" id="CP000930">
    <property type="protein sequence ID" value="ABZ85140.1"/>
    <property type="molecule type" value="Genomic_DNA"/>
</dbReference>
<evidence type="ECO:0000313" key="1">
    <source>
        <dbReference type="EMBL" id="ABZ85140.1"/>
    </source>
</evidence>
<reference evidence="1 2" key="1">
    <citation type="journal article" date="2008" name="J. Bacteriol.">
        <title>The genome of Heliobacterium modesticaldum, a phototrophic representative of the Firmicutes containing the simplest photosynthetic apparatus.</title>
        <authorList>
            <person name="Sattley W.M."/>
            <person name="Madigan M.T."/>
            <person name="Swingley W.D."/>
            <person name="Cheung P.C."/>
            <person name="Clocksin K.M."/>
            <person name="Conrad A.L."/>
            <person name="Dejesa L.C."/>
            <person name="Honchak B.M."/>
            <person name="Jung D.O."/>
            <person name="Karbach L.E."/>
            <person name="Kurdoglu A."/>
            <person name="Lahiri S."/>
            <person name="Mastrian S.D."/>
            <person name="Page L.E."/>
            <person name="Taylor H.L."/>
            <person name="Wang Z.T."/>
            <person name="Raymond J."/>
            <person name="Chen M."/>
            <person name="Blankenship R.E."/>
            <person name="Touchman J.W."/>
        </authorList>
    </citation>
    <scope>NUCLEOTIDE SEQUENCE [LARGE SCALE GENOMIC DNA]</scope>
    <source>
        <strain evidence="2">ATCC 51547 / Ice1</strain>
    </source>
</reference>
<gene>
    <name evidence="1" type="ORF">HM1_2611</name>
</gene>
<sequence>MVIKKTLAAASNKRQGQIFYKKKFKNNDFLEGKGFSLSNLEC</sequence>
<dbReference type="KEGG" id="hmo:HM1_2611"/>
<protein>
    <submittedName>
        <fullName evidence="1">Uncharacterized protein</fullName>
    </submittedName>
</protein>
<accession>B0TBC7</accession>
<keyword evidence="2" id="KW-1185">Reference proteome</keyword>
<proteinExistence type="predicted"/>
<dbReference type="STRING" id="498761.HM1_2611"/>
<evidence type="ECO:0000313" key="2">
    <source>
        <dbReference type="Proteomes" id="UP000008550"/>
    </source>
</evidence>
<name>B0TBC7_HELMI</name>
<dbReference type="HOGENOM" id="CLU_3252466_0_0_9"/>
<organism evidence="1 2">
    <name type="scientific">Heliobacterium modesticaldum (strain ATCC 51547 / Ice1)</name>
    <dbReference type="NCBI Taxonomy" id="498761"/>
    <lineage>
        <taxon>Bacteria</taxon>
        <taxon>Bacillati</taxon>
        <taxon>Bacillota</taxon>
        <taxon>Clostridia</taxon>
        <taxon>Eubacteriales</taxon>
        <taxon>Heliobacteriaceae</taxon>
        <taxon>Heliomicrobium</taxon>
    </lineage>
</organism>
<dbReference type="AlphaFoldDB" id="B0TBC7"/>